<dbReference type="GO" id="GO:0005506">
    <property type="term" value="F:iron ion binding"/>
    <property type="evidence" value="ECO:0007669"/>
    <property type="project" value="UniProtKB-UniRule"/>
</dbReference>
<comment type="function">
    <text evidence="18">Ceramide hydroxylase involved in the hydroxylation of sphingolipid-associated very long chain fatty acids. Postulated to hydroxylate the very long chain fatty acid of dihydroceramides and phytoceramides at C-2.</text>
</comment>
<comment type="pathway">
    <text evidence="3">Lipid metabolism.</text>
</comment>
<dbReference type="InterPro" id="IPR001199">
    <property type="entry name" value="Cyt_B5-like_heme/steroid-bd"/>
</dbReference>
<accession>A0A9P6XJK8</accession>
<evidence type="ECO:0000256" key="15">
    <source>
        <dbReference type="ARBA" id="ARBA00023098"/>
    </source>
</evidence>
<feature type="binding site" evidence="19">
    <location>
        <position position="292"/>
    </location>
    <ligand>
        <name>Zn(2+)</name>
        <dbReference type="ChEBI" id="CHEBI:29105"/>
        <label>1</label>
    </ligand>
</feature>
<dbReference type="EMBL" id="JAANQT010000066">
    <property type="protein sequence ID" value="KAG1315075.1"/>
    <property type="molecule type" value="Genomic_DNA"/>
</dbReference>
<dbReference type="GO" id="GO:0005789">
    <property type="term" value="C:endoplasmic reticulum membrane"/>
    <property type="evidence" value="ECO:0007669"/>
    <property type="project" value="UniProtKB-SubCell"/>
</dbReference>
<dbReference type="Pfam" id="PF04116">
    <property type="entry name" value="FA_hydroxylase"/>
    <property type="match status" value="1"/>
</dbReference>
<evidence type="ECO:0000256" key="17">
    <source>
        <dbReference type="ARBA" id="ARBA00023160"/>
    </source>
</evidence>
<dbReference type="GO" id="GO:0080132">
    <property type="term" value="F:fatty acid 2-hydroxylase activity"/>
    <property type="evidence" value="ECO:0007669"/>
    <property type="project" value="InterPro"/>
</dbReference>
<evidence type="ECO:0000256" key="1">
    <source>
        <dbReference type="ARBA" id="ARBA00004477"/>
    </source>
</evidence>
<evidence type="ECO:0000256" key="12">
    <source>
        <dbReference type="ARBA" id="ARBA00022989"/>
    </source>
</evidence>
<dbReference type="InterPro" id="IPR036400">
    <property type="entry name" value="Cyt_B5-like_heme/steroid_sf"/>
</dbReference>
<dbReference type="PROSITE" id="PS00191">
    <property type="entry name" value="CYTOCHROME_B5_1"/>
    <property type="match status" value="1"/>
</dbReference>
<evidence type="ECO:0000313" key="23">
    <source>
        <dbReference type="EMBL" id="KAG1315075.1"/>
    </source>
</evidence>
<dbReference type="EC" id="1.-.-.-" evidence="18"/>
<dbReference type="PANTHER" id="PTHR12863:SF1">
    <property type="entry name" value="FATTY ACID 2-HYDROXYLASE"/>
    <property type="match status" value="1"/>
</dbReference>
<dbReference type="Gene3D" id="3.10.120.10">
    <property type="entry name" value="Cytochrome b5-like heme/steroid binding domain"/>
    <property type="match status" value="1"/>
</dbReference>
<keyword evidence="12 21" id="KW-1133">Transmembrane helix</keyword>
<keyword evidence="15 18" id="KW-0443">Lipid metabolism</keyword>
<keyword evidence="11 19" id="KW-0862">Zinc</keyword>
<dbReference type="GO" id="GO:0006633">
    <property type="term" value="P:fatty acid biosynthetic process"/>
    <property type="evidence" value="ECO:0007669"/>
    <property type="project" value="UniProtKB-KW"/>
</dbReference>
<evidence type="ECO:0000256" key="8">
    <source>
        <dbReference type="ARBA" id="ARBA00022723"/>
    </source>
</evidence>
<feature type="domain" description="Cytochrome b5 heme-binding" evidence="22">
    <location>
        <begin position="2"/>
        <end position="81"/>
    </location>
</feature>
<evidence type="ECO:0000256" key="7">
    <source>
        <dbReference type="ARBA" id="ARBA00022692"/>
    </source>
</evidence>
<proteinExistence type="inferred from homology"/>
<dbReference type="GO" id="GO:0020037">
    <property type="term" value="F:heme binding"/>
    <property type="evidence" value="ECO:0007669"/>
    <property type="project" value="InterPro"/>
</dbReference>
<keyword evidence="24" id="KW-1185">Reference proteome</keyword>
<evidence type="ECO:0000259" key="22">
    <source>
        <dbReference type="PROSITE" id="PS50255"/>
    </source>
</evidence>
<dbReference type="InterPro" id="IPR014430">
    <property type="entry name" value="Scs7"/>
</dbReference>
<evidence type="ECO:0000256" key="16">
    <source>
        <dbReference type="ARBA" id="ARBA00023136"/>
    </source>
</evidence>
<evidence type="ECO:0000256" key="6">
    <source>
        <dbReference type="ARBA" id="ARBA00022617"/>
    </source>
</evidence>
<dbReference type="Proteomes" id="UP000716291">
    <property type="component" value="Unassembled WGS sequence"/>
</dbReference>
<evidence type="ECO:0000256" key="20">
    <source>
        <dbReference type="PIRSR" id="PIRSR005149-50"/>
    </source>
</evidence>
<keyword evidence="16 18" id="KW-0472">Membrane</keyword>
<comment type="pathway">
    <text evidence="2">Sphingolipid metabolism.</text>
</comment>
<feature type="binding site" evidence="19">
    <location>
        <position position="237"/>
    </location>
    <ligand>
        <name>Zn(2+)</name>
        <dbReference type="ChEBI" id="CHEBI:29105"/>
        <label>1</label>
    </ligand>
</feature>
<evidence type="ECO:0000256" key="4">
    <source>
        <dbReference type="ARBA" id="ARBA00005747"/>
    </source>
</evidence>
<dbReference type="SMART" id="SM01117">
    <property type="entry name" value="Cyt-b5"/>
    <property type="match status" value="1"/>
</dbReference>
<keyword evidence="10 18" id="KW-0276">Fatty acid metabolism</keyword>
<dbReference type="PANTHER" id="PTHR12863">
    <property type="entry name" value="FATTY ACID HYDROXYLASE"/>
    <property type="match status" value="1"/>
</dbReference>
<evidence type="ECO:0000256" key="9">
    <source>
        <dbReference type="ARBA" id="ARBA00022824"/>
    </source>
</evidence>
<evidence type="ECO:0000256" key="11">
    <source>
        <dbReference type="ARBA" id="ARBA00022833"/>
    </source>
</evidence>
<comment type="similarity">
    <text evidence="4 18">Belongs to the sterol desaturase family. SCS7 subfamily.</text>
</comment>
<organism evidence="23 24">
    <name type="scientific">Rhizopus oryzae</name>
    <name type="common">Mucormycosis agent</name>
    <name type="synonym">Rhizopus arrhizus var. delemar</name>
    <dbReference type="NCBI Taxonomy" id="64495"/>
    <lineage>
        <taxon>Eukaryota</taxon>
        <taxon>Fungi</taxon>
        <taxon>Fungi incertae sedis</taxon>
        <taxon>Mucoromycota</taxon>
        <taxon>Mucoromycotina</taxon>
        <taxon>Mucoromycetes</taxon>
        <taxon>Mucorales</taxon>
        <taxon>Mucorineae</taxon>
        <taxon>Rhizopodaceae</taxon>
        <taxon>Rhizopus</taxon>
    </lineage>
</organism>
<keyword evidence="13 18" id="KW-0560">Oxidoreductase</keyword>
<keyword evidence="9 18" id="KW-0256">Endoplasmic reticulum</keyword>
<keyword evidence="5 18" id="KW-0444">Lipid biosynthesis</keyword>
<feature type="binding site" evidence="19">
    <location>
        <position position="316"/>
    </location>
    <ligand>
        <name>Zn(2+)</name>
        <dbReference type="ChEBI" id="CHEBI:29105"/>
        <label>1</label>
    </ligand>
</feature>
<comment type="cofactor">
    <cofactor evidence="20">
        <name>Fe cation</name>
        <dbReference type="ChEBI" id="CHEBI:24875"/>
    </cofactor>
</comment>
<keyword evidence="8 18" id="KW-0479">Metal-binding</keyword>
<comment type="subcellular location">
    <subcellularLocation>
        <location evidence="1">Endoplasmic reticulum membrane</location>
        <topology evidence="1">Multi-pass membrane protein</topology>
    </subcellularLocation>
</comment>
<evidence type="ECO:0000256" key="21">
    <source>
        <dbReference type="SAM" id="Phobius"/>
    </source>
</evidence>
<dbReference type="PROSITE" id="PS50255">
    <property type="entry name" value="CYTOCHROME_B5_2"/>
    <property type="match status" value="1"/>
</dbReference>
<evidence type="ECO:0000256" key="13">
    <source>
        <dbReference type="ARBA" id="ARBA00023002"/>
    </source>
</evidence>
<protein>
    <recommendedName>
        <fullName evidence="18">Ceramide very long chain fatty acid hydroxylase</fullName>
        <ecNumber evidence="18">1.-.-.-</ecNumber>
    </recommendedName>
</protein>
<keyword evidence="17 18" id="KW-0275">Fatty acid biosynthesis</keyword>
<feature type="binding site" evidence="19">
    <location>
        <position position="315"/>
    </location>
    <ligand>
        <name>Zn(2+)</name>
        <dbReference type="ChEBI" id="CHEBI:29105"/>
        <label>1</label>
    </ligand>
</feature>
<evidence type="ECO:0000256" key="14">
    <source>
        <dbReference type="ARBA" id="ARBA00023004"/>
    </source>
</evidence>
<dbReference type="FunFam" id="3.10.120.10:FF:000002">
    <property type="entry name" value="Cytochrome b5 type B"/>
    <property type="match status" value="1"/>
</dbReference>
<dbReference type="InterPro" id="IPR006694">
    <property type="entry name" value="Fatty_acid_hydroxylase"/>
</dbReference>
<feature type="binding site" evidence="19">
    <location>
        <position position="312"/>
    </location>
    <ligand>
        <name>Zn(2+)</name>
        <dbReference type="ChEBI" id="CHEBI:29105"/>
        <label>1</label>
    </ligand>
</feature>
<feature type="binding site" evidence="19">
    <location>
        <position position="210"/>
    </location>
    <ligand>
        <name>Zn(2+)</name>
        <dbReference type="ChEBI" id="CHEBI:29105"/>
        <label>1</label>
    </ligand>
</feature>
<name>A0A9P6XJK8_RHIOR</name>
<dbReference type="AlphaFoldDB" id="A0A9P6XJK8"/>
<dbReference type="InterPro" id="IPR018506">
    <property type="entry name" value="Cyt_B5_heme-BS"/>
</dbReference>
<dbReference type="SUPFAM" id="SSF55856">
    <property type="entry name" value="Cytochrome b5-like heme/steroid binding domain"/>
    <property type="match status" value="1"/>
</dbReference>
<evidence type="ECO:0000256" key="3">
    <source>
        <dbReference type="ARBA" id="ARBA00005189"/>
    </source>
</evidence>
<dbReference type="PRINTS" id="PR00363">
    <property type="entry name" value="CYTOCHROMEB5"/>
</dbReference>
<feature type="binding site" evidence="19">
    <location>
        <position position="215"/>
    </location>
    <ligand>
        <name>Zn(2+)</name>
        <dbReference type="ChEBI" id="CHEBI:29105"/>
        <label>1</label>
    </ligand>
</feature>
<comment type="cofactor">
    <cofactor evidence="18 19">
        <name>Zn(2+)</name>
        <dbReference type="ChEBI" id="CHEBI:29105"/>
    </cofactor>
    <text evidence="18 19">Binds 2 Zn(2+) ions per subunit that likely form a catalytic dimetal center.</text>
</comment>
<comment type="caution">
    <text evidence="23">The sequence shown here is derived from an EMBL/GenBank/DDBJ whole genome shotgun (WGS) entry which is preliminary data.</text>
</comment>
<dbReference type="PIRSF" id="PIRSF005149">
    <property type="entry name" value="IPC-B_HD"/>
    <property type="match status" value="1"/>
</dbReference>
<feature type="transmembrane region" description="Helical" evidence="21">
    <location>
        <begin position="247"/>
        <end position="266"/>
    </location>
</feature>
<gene>
    <name evidence="23" type="ORF">G6F64_000958</name>
</gene>
<dbReference type="OrthoDB" id="2204368at2759"/>
<feature type="binding site" evidence="19">
    <location>
        <position position="238"/>
    </location>
    <ligand>
        <name>Zn(2+)</name>
        <dbReference type="ChEBI" id="CHEBI:29105"/>
        <label>1</label>
    </ligand>
</feature>
<feature type="transmembrane region" description="Helical" evidence="21">
    <location>
        <begin position="272"/>
        <end position="295"/>
    </location>
</feature>
<evidence type="ECO:0000256" key="18">
    <source>
        <dbReference type="PIRNR" id="PIRNR005149"/>
    </source>
</evidence>
<feature type="binding site" description="axial binding residue" evidence="20">
    <location>
        <position position="37"/>
    </location>
    <ligand>
        <name>heme</name>
        <dbReference type="ChEBI" id="CHEBI:30413"/>
    </ligand>
    <ligandPart>
        <name>Fe</name>
        <dbReference type="ChEBI" id="CHEBI:18248"/>
    </ligandPart>
</feature>
<evidence type="ECO:0000256" key="5">
    <source>
        <dbReference type="ARBA" id="ARBA00022516"/>
    </source>
</evidence>
<evidence type="ECO:0000256" key="2">
    <source>
        <dbReference type="ARBA" id="ARBA00004991"/>
    </source>
</evidence>
<dbReference type="Pfam" id="PF00173">
    <property type="entry name" value="Cyt-b5"/>
    <property type="match status" value="1"/>
</dbReference>
<keyword evidence="6 20" id="KW-0349">Heme</keyword>
<evidence type="ECO:0000256" key="10">
    <source>
        <dbReference type="ARBA" id="ARBA00022832"/>
    </source>
</evidence>
<evidence type="ECO:0000256" key="19">
    <source>
        <dbReference type="PIRSR" id="PIRSR005149-1"/>
    </source>
</evidence>
<feature type="binding site" description="axial binding residue" evidence="20">
    <location>
        <position position="64"/>
    </location>
    <ligand>
        <name>heme</name>
        <dbReference type="ChEBI" id="CHEBI:30413"/>
    </ligand>
    <ligandPart>
        <name>Fe</name>
        <dbReference type="ChEBI" id="CHEBI:18248"/>
    </ligandPart>
</feature>
<evidence type="ECO:0000313" key="24">
    <source>
        <dbReference type="Proteomes" id="UP000716291"/>
    </source>
</evidence>
<keyword evidence="14 18" id="KW-0408">Iron</keyword>
<sequence>MSVTFKREQVQEHCSRSSCWVIVQNKVYDVTSFLNDHPGGSEFLLEFAGTDITSVLNDSVYHVHSEATYDVLVEYLIGQVDQDDMRQDQLDDNKNKEETDKKMGTRRDEEFLDLRKPLFSQLWNATYSKEYYLEQVHRPRYTPYTVPYFGNPYLDLLSKTNWFIVPTIWLPFVAYQLWTSLHSINGSIQVASQGFASGILFWTLLEYTLHRFLFHVDDLLPDHPIAFLLHFTLHGIHHHMPMDRLRLVMPPALAVILSVPVFKIAHGLFYPAFAYAFIAGAFFGYVCYDLIHYYLHHAKVLKVYFADLKRYHVAHHYKNYSSGFGVTSKLWDYVFDTVLYLDDKRQ</sequence>
<feature type="binding site" evidence="19">
    <location>
        <position position="296"/>
    </location>
    <ligand>
        <name>Zn(2+)</name>
        <dbReference type="ChEBI" id="CHEBI:29105"/>
        <label>1</label>
    </ligand>
</feature>
<keyword evidence="7 21" id="KW-0812">Transmembrane</keyword>
<reference evidence="23" key="1">
    <citation type="journal article" date="2020" name="Microb. Genom.">
        <title>Genetic diversity of clinical and environmental Mucorales isolates obtained from an investigation of mucormycosis cases among solid organ transplant recipients.</title>
        <authorList>
            <person name="Nguyen M.H."/>
            <person name="Kaul D."/>
            <person name="Muto C."/>
            <person name="Cheng S.J."/>
            <person name="Richter R.A."/>
            <person name="Bruno V.M."/>
            <person name="Liu G."/>
            <person name="Beyhan S."/>
            <person name="Sundermann A.J."/>
            <person name="Mounaud S."/>
            <person name="Pasculle A.W."/>
            <person name="Nierman W.C."/>
            <person name="Driscoll E."/>
            <person name="Cumbie R."/>
            <person name="Clancy C.J."/>
            <person name="Dupont C.L."/>
        </authorList>
    </citation>
    <scope>NUCLEOTIDE SEQUENCE</scope>
    <source>
        <strain evidence="23">GL11</strain>
    </source>
</reference>
<feature type="binding site" evidence="19">
    <location>
        <position position="234"/>
    </location>
    <ligand>
        <name>Zn(2+)</name>
        <dbReference type="ChEBI" id="CHEBI:29105"/>
        <label>1</label>
    </ligand>
</feature>